<reference evidence="1" key="1">
    <citation type="journal article" date="2022" name="Nat. Microbiol.">
        <title>Unique mobile elements and scalable gene flow at the prokaryote-eukaryote boundary revealed by circularized Asgard archaea genomes.</title>
        <authorList>
            <person name="Wu F."/>
            <person name="Speth D.R."/>
            <person name="Philosof A."/>
            <person name="Cremiere A."/>
            <person name="Narayanan A."/>
            <person name="Barco R.A."/>
            <person name="Connon S.A."/>
            <person name="Amend J.P."/>
            <person name="Antoshechkin I.A."/>
            <person name="Orphan V.J."/>
        </authorList>
    </citation>
    <scope>NUCLEOTIDE SEQUENCE</scope>
    <source>
        <strain evidence="1">PR6</strain>
    </source>
</reference>
<sequence length="80" mass="9133">MKRKSVEANLLKSLSILNKGLRKKNKGNTFQYFSSLNSIYLYETFNCFELSVNAFSNSKFCLTTNSSCNVKVVKRGSVYE</sequence>
<gene>
    <name evidence="1" type="ORF">K9W46_11145</name>
</gene>
<accession>A0A9Y1BQ87</accession>
<dbReference type="AlphaFoldDB" id="A0A9Y1BQ87"/>
<dbReference type="EMBL" id="CP084167">
    <property type="protein sequence ID" value="UJG42920.1"/>
    <property type="molecule type" value="Genomic_DNA"/>
</dbReference>
<protein>
    <submittedName>
        <fullName evidence="1">Uncharacterized protein</fullName>
    </submittedName>
</protein>
<proteinExistence type="predicted"/>
<evidence type="ECO:0000313" key="1">
    <source>
        <dbReference type="EMBL" id="UJG42920.1"/>
    </source>
</evidence>
<dbReference type="Proteomes" id="UP001200513">
    <property type="component" value="Chromosome"/>
</dbReference>
<name>A0A9Y1BQ87_9ARCH</name>
<organism evidence="1">
    <name type="scientific">Candidatus Heimdallarchaeum endolithica</name>
    <dbReference type="NCBI Taxonomy" id="2876572"/>
    <lineage>
        <taxon>Archaea</taxon>
        <taxon>Promethearchaeati</taxon>
        <taxon>Candidatus Heimdallarchaeota</taxon>
        <taxon>Candidatus Heimdallarchaeia (ex Rinke et al. 2021) (nom. nud.)</taxon>
        <taxon>Candidatus Heimdallarchaeales</taxon>
        <taxon>Candidatus Heimdallarchaeaceae</taxon>
        <taxon>Candidatus Heimdallarchaeum</taxon>
    </lineage>
</organism>